<evidence type="ECO:0000256" key="4">
    <source>
        <dbReference type="ARBA" id="ARBA00022617"/>
    </source>
</evidence>
<keyword evidence="6" id="KW-0479">Metal-binding</keyword>
<keyword evidence="12 15" id="KW-0472">Membrane</keyword>
<evidence type="ECO:0000256" key="11">
    <source>
        <dbReference type="ARBA" id="ARBA00023063"/>
    </source>
</evidence>
<comment type="subcellular location">
    <subcellularLocation>
        <location evidence="1">Cell membrane</location>
        <topology evidence="1">Multi-pass membrane protein</topology>
    </subcellularLocation>
</comment>
<dbReference type="OrthoDB" id="9788113at2"/>
<evidence type="ECO:0000313" key="18">
    <source>
        <dbReference type="Proteomes" id="UP000266178"/>
    </source>
</evidence>
<evidence type="ECO:0000256" key="9">
    <source>
        <dbReference type="ARBA" id="ARBA00023002"/>
    </source>
</evidence>
<feature type="domain" description="NarG-like" evidence="16">
    <location>
        <begin position="4"/>
        <end position="219"/>
    </location>
</feature>
<dbReference type="RefSeq" id="WP_119355906.1">
    <property type="nucleotide sequence ID" value="NZ_BJXM01000002.1"/>
</dbReference>
<evidence type="ECO:0000256" key="10">
    <source>
        <dbReference type="ARBA" id="ARBA00023004"/>
    </source>
</evidence>
<name>A0A399FF99_9DEIN</name>
<feature type="binding site" description="axial binding residue" evidence="13">
    <location>
        <position position="201"/>
    </location>
    <ligand>
        <name>heme b</name>
        <dbReference type="ChEBI" id="CHEBI:60344"/>
        <label>1</label>
    </ligand>
    <ligandPart>
        <name>Fe</name>
        <dbReference type="ChEBI" id="CHEBI:18248"/>
    </ligandPart>
</feature>
<keyword evidence="4 13" id="KW-0349">Heme</keyword>
<keyword evidence="3" id="KW-1003">Cell membrane</keyword>
<feature type="region of interest" description="Disordered" evidence="14">
    <location>
        <begin position="231"/>
        <end position="256"/>
    </location>
</feature>
<organism evidence="17 18">
    <name type="scientific">Meiothermus granaticius NBRC 107808</name>
    <dbReference type="NCBI Taxonomy" id="1227551"/>
    <lineage>
        <taxon>Bacteria</taxon>
        <taxon>Thermotogati</taxon>
        <taxon>Deinococcota</taxon>
        <taxon>Deinococci</taxon>
        <taxon>Thermales</taxon>
        <taxon>Thermaceae</taxon>
        <taxon>Meiothermus</taxon>
    </lineage>
</organism>
<keyword evidence="5 15" id="KW-0812">Transmembrane</keyword>
<dbReference type="AlphaFoldDB" id="A0A399FF99"/>
<keyword evidence="7" id="KW-0249">Electron transport</keyword>
<dbReference type="GO" id="GO:0009055">
    <property type="term" value="F:electron transfer activity"/>
    <property type="evidence" value="ECO:0007669"/>
    <property type="project" value="TreeGrafter"/>
</dbReference>
<dbReference type="InterPro" id="IPR023234">
    <property type="entry name" value="NarG-like_domain"/>
</dbReference>
<proteinExistence type="predicted"/>
<keyword evidence="2" id="KW-0813">Transport</keyword>
<dbReference type="NCBIfam" id="TIGR00351">
    <property type="entry name" value="narI"/>
    <property type="match status" value="1"/>
</dbReference>
<accession>A0A399FF99</accession>
<evidence type="ECO:0000256" key="3">
    <source>
        <dbReference type="ARBA" id="ARBA00022475"/>
    </source>
</evidence>
<dbReference type="Proteomes" id="UP000266178">
    <property type="component" value="Unassembled WGS sequence"/>
</dbReference>
<protein>
    <submittedName>
        <fullName evidence="17">Nitrate reductase-like protein NarX</fullName>
        <ecNumber evidence="17">1.7.99.4</ecNumber>
    </submittedName>
</protein>
<evidence type="ECO:0000256" key="15">
    <source>
        <dbReference type="SAM" id="Phobius"/>
    </source>
</evidence>
<dbReference type="GO" id="GO:0008940">
    <property type="term" value="F:nitrate reductase activity"/>
    <property type="evidence" value="ECO:0007669"/>
    <property type="project" value="InterPro"/>
</dbReference>
<evidence type="ECO:0000256" key="5">
    <source>
        <dbReference type="ARBA" id="ARBA00022692"/>
    </source>
</evidence>
<dbReference type="GO" id="GO:0005886">
    <property type="term" value="C:plasma membrane"/>
    <property type="evidence" value="ECO:0007669"/>
    <property type="project" value="UniProtKB-SubCell"/>
</dbReference>
<dbReference type="InterPro" id="IPR003816">
    <property type="entry name" value="Nitrate_red_gam"/>
</dbReference>
<evidence type="ECO:0000256" key="2">
    <source>
        <dbReference type="ARBA" id="ARBA00022448"/>
    </source>
</evidence>
<dbReference type="GO" id="GO:0046872">
    <property type="term" value="F:metal ion binding"/>
    <property type="evidence" value="ECO:0007669"/>
    <property type="project" value="UniProtKB-KW"/>
</dbReference>
<evidence type="ECO:0000256" key="1">
    <source>
        <dbReference type="ARBA" id="ARBA00004651"/>
    </source>
</evidence>
<evidence type="ECO:0000256" key="8">
    <source>
        <dbReference type="ARBA" id="ARBA00022989"/>
    </source>
</evidence>
<gene>
    <name evidence="17" type="primary">narX</name>
    <name evidence="17" type="ORF">Mgrana_00384</name>
</gene>
<keyword evidence="8 15" id="KW-1133">Transmembrane helix</keyword>
<feature type="transmembrane region" description="Helical" evidence="15">
    <location>
        <begin position="6"/>
        <end position="25"/>
    </location>
</feature>
<feature type="transmembrane region" description="Helical" evidence="15">
    <location>
        <begin position="126"/>
        <end position="147"/>
    </location>
</feature>
<keyword evidence="18" id="KW-1185">Reference proteome</keyword>
<evidence type="ECO:0000313" key="17">
    <source>
        <dbReference type="EMBL" id="RIH93801.1"/>
    </source>
</evidence>
<feature type="transmembrane region" description="Helical" evidence="15">
    <location>
        <begin position="187"/>
        <end position="211"/>
    </location>
</feature>
<feature type="binding site" description="axial binding residue" evidence="13">
    <location>
        <position position="55"/>
    </location>
    <ligand>
        <name>heme b</name>
        <dbReference type="ChEBI" id="CHEBI:60344"/>
        <label>1</label>
    </ligand>
    <ligandPart>
        <name>Fe</name>
        <dbReference type="ChEBI" id="CHEBI:18248"/>
    </ligandPart>
</feature>
<dbReference type="Gene3D" id="1.20.950.20">
    <property type="entry name" value="Transmembrane di-heme cytochromes, Chain C"/>
    <property type="match status" value="1"/>
</dbReference>
<dbReference type="EC" id="1.7.99.4" evidence="17"/>
<evidence type="ECO:0000256" key="7">
    <source>
        <dbReference type="ARBA" id="ARBA00022982"/>
    </source>
</evidence>
<feature type="binding site" description="axial binding residue" evidence="13">
    <location>
        <position position="65"/>
    </location>
    <ligand>
        <name>heme b</name>
        <dbReference type="ChEBI" id="CHEBI:60344"/>
        <label>1</label>
    </ligand>
    <ligandPart>
        <name>Fe</name>
        <dbReference type="ChEBI" id="CHEBI:18248"/>
    </ligandPart>
</feature>
<feature type="binding site" description="axial binding residue" evidence="13">
    <location>
        <position position="183"/>
    </location>
    <ligand>
        <name>heme b</name>
        <dbReference type="ChEBI" id="CHEBI:60344"/>
        <label>1</label>
    </ligand>
    <ligandPart>
        <name>Fe</name>
        <dbReference type="ChEBI" id="CHEBI:18248"/>
    </ligandPart>
</feature>
<evidence type="ECO:0000256" key="14">
    <source>
        <dbReference type="SAM" id="MobiDB-lite"/>
    </source>
</evidence>
<keyword evidence="11" id="KW-0534">Nitrate assimilation</keyword>
<dbReference type="GO" id="GO:0019645">
    <property type="term" value="P:anaerobic electron transport chain"/>
    <property type="evidence" value="ECO:0007669"/>
    <property type="project" value="TreeGrafter"/>
</dbReference>
<keyword evidence="10 13" id="KW-0408">Iron</keyword>
<evidence type="ECO:0000256" key="12">
    <source>
        <dbReference type="ARBA" id="ARBA00023136"/>
    </source>
</evidence>
<dbReference type="Pfam" id="PF02665">
    <property type="entry name" value="Nitrate_red_gam"/>
    <property type="match status" value="1"/>
</dbReference>
<evidence type="ECO:0000256" key="13">
    <source>
        <dbReference type="PIRSR" id="PIRSR603816-1"/>
    </source>
</evidence>
<dbReference type="GO" id="GO:0020037">
    <property type="term" value="F:heme binding"/>
    <property type="evidence" value="ECO:0007669"/>
    <property type="project" value="TreeGrafter"/>
</dbReference>
<reference evidence="17 18" key="1">
    <citation type="submission" date="2018-08" db="EMBL/GenBank/DDBJ databases">
        <title>Meiothermus granaticius genome AF-68 sequencing project.</title>
        <authorList>
            <person name="Da Costa M.S."/>
            <person name="Albuquerque L."/>
            <person name="Raposo P."/>
            <person name="Froufe H.J.C."/>
            <person name="Barroso C.S."/>
            <person name="Egas C."/>
        </authorList>
    </citation>
    <scope>NUCLEOTIDE SEQUENCE [LARGE SCALE GENOMIC DNA]</scope>
    <source>
        <strain evidence="17 18">AF-68</strain>
    </source>
</reference>
<sequence length="256" mass="29352">MNWNILLFQVFPYVALALLIIVSFQRMRGKPFSVSSLSSQLLERKLLYFGSVPFHWGLLIILLGHLAALLVPQGLLLWNAVPMRLYLLEITGLALALWTLGGLLVLLYRRLSNRRILAVTRPTDVIVLLLLLVSILTGILTAVMYRYGSFWFPSVFTPYLWSIFTLRPRPELVADLPFWIQLHVFNFWVLLAVFPFTRLIHILTVPLGYLWRPWQLVIWVRKPRRLQPIPPVAPPYPTSAKPQAALQDKGGAYGSD</sequence>
<feature type="transmembrane region" description="Helical" evidence="15">
    <location>
        <begin position="83"/>
        <end position="106"/>
    </location>
</feature>
<feature type="transmembrane region" description="Helical" evidence="15">
    <location>
        <begin position="46"/>
        <end position="71"/>
    </location>
</feature>
<dbReference type="SUPFAM" id="SSF103501">
    <property type="entry name" value="Respiratory nitrate reductase 1 gamma chain"/>
    <property type="match status" value="1"/>
</dbReference>
<comment type="caution">
    <text evidence="17">The sequence shown here is derived from an EMBL/GenBank/DDBJ whole genome shotgun (WGS) entry which is preliminary data.</text>
</comment>
<keyword evidence="9 17" id="KW-0560">Oxidoreductase</keyword>
<evidence type="ECO:0000256" key="6">
    <source>
        <dbReference type="ARBA" id="ARBA00022723"/>
    </source>
</evidence>
<dbReference type="PANTHER" id="PTHR30598">
    <property type="entry name" value="NITRATE REDUCTASE PRIVATE CHAPERONE, REDOX ENZYME MATURATION PROTEIN REMP FAMILY"/>
    <property type="match status" value="1"/>
</dbReference>
<evidence type="ECO:0000259" key="16">
    <source>
        <dbReference type="Pfam" id="PF02665"/>
    </source>
</evidence>
<dbReference type="GO" id="GO:0009325">
    <property type="term" value="C:nitrate reductase complex"/>
    <property type="evidence" value="ECO:0007669"/>
    <property type="project" value="InterPro"/>
</dbReference>
<dbReference type="InterPro" id="IPR036197">
    <property type="entry name" value="NarG-like_sf"/>
</dbReference>
<dbReference type="PANTHER" id="PTHR30598:SF3">
    <property type="entry name" value="RESPIRATORY NITRATE REDUCTASE 1 GAMMA CHAIN"/>
    <property type="match status" value="1"/>
</dbReference>
<dbReference type="EMBL" id="QWLB01000003">
    <property type="protein sequence ID" value="RIH93801.1"/>
    <property type="molecule type" value="Genomic_DNA"/>
</dbReference>
<dbReference type="GO" id="GO:0042128">
    <property type="term" value="P:nitrate assimilation"/>
    <property type="evidence" value="ECO:0007669"/>
    <property type="project" value="UniProtKB-KW"/>
</dbReference>
<dbReference type="InterPro" id="IPR051936">
    <property type="entry name" value="Heme-iron_electron_transfer"/>
</dbReference>